<reference evidence="6" key="1">
    <citation type="submission" date="2021-08" db="EMBL/GenBank/DDBJ databases">
        <title>WGS assembly of Ceratopteris richardii.</title>
        <authorList>
            <person name="Marchant D.B."/>
            <person name="Chen G."/>
            <person name="Jenkins J."/>
            <person name="Shu S."/>
            <person name="Leebens-Mack J."/>
            <person name="Grimwood J."/>
            <person name="Schmutz J."/>
            <person name="Soltis P."/>
            <person name="Soltis D."/>
            <person name="Chen Z.-H."/>
        </authorList>
    </citation>
    <scope>NUCLEOTIDE SEQUENCE</scope>
    <source>
        <strain evidence="6">Whitten #5841</strain>
        <tissue evidence="6">Leaf</tissue>
    </source>
</reference>
<comment type="caution">
    <text evidence="6">The sequence shown here is derived from an EMBL/GenBank/DDBJ whole genome shotgun (WGS) entry which is preliminary data.</text>
</comment>
<dbReference type="SUPFAM" id="SSF54928">
    <property type="entry name" value="RNA-binding domain, RBD"/>
    <property type="match status" value="1"/>
</dbReference>
<feature type="domain" description="RRM" evidence="5">
    <location>
        <begin position="185"/>
        <end position="262"/>
    </location>
</feature>
<name>A0A8T2RPD8_CERRI</name>
<dbReference type="CDD" id="cd12420">
    <property type="entry name" value="RRM_RBPMS_like"/>
    <property type="match status" value="1"/>
</dbReference>
<dbReference type="GO" id="GO:0005634">
    <property type="term" value="C:nucleus"/>
    <property type="evidence" value="ECO:0007669"/>
    <property type="project" value="UniProtKB-SubCell"/>
</dbReference>
<dbReference type="OMA" id="PHFVANH"/>
<organism evidence="6 7">
    <name type="scientific">Ceratopteris richardii</name>
    <name type="common">Triangle waterfern</name>
    <dbReference type="NCBI Taxonomy" id="49495"/>
    <lineage>
        <taxon>Eukaryota</taxon>
        <taxon>Viridiplantae</taxon>
        <taxon>Streptophyta</taxon>
        <taxon>Embryophyta</taxon>
        <taxon>Tracheophyta</taxon>
        <taxon>Polypodiopsida</taxon>
        <taxon>Polypodiidae</taxon>
        <taxon>Polypodiales</taxon>
        <taxon>Pteridineae</taxon>
        <taxon>Pteridaceae</taxon>
        <taxon>Parkerioideae</taxon>
        <taxon>Ceratopteris</taxon>
    </lineage>
</organism>
<dbReference type="InterPro" id="IPR035979">
    <property type="entry name" value="RBD_domain_sf"/>
</dbReference>
<sequence>MAEEVANVSAPVGAGGEEEVRTLFISGLPNDIKEREIYNLFRTYPGYEACQLKYTGRGYQIVAFAVFSSQAAALAAKTGLNGHKFDPDLGASLHIELAKSNSRGKRPHSDDRGSNVLEKKFKSSSAMAGIYSDTGMVHSVYNELHGYPPTQSALGGYTMTDGYSSYMMGTAMPPPPARGSNAPCSTLFIANLGPSCTEIELTTALSRYPGFRKVKMQSRGGLPVAFVEFQDTACSTQAMNQLQNYMLPSSVQGGMRVEFAKARMGQPGRERLQQQAYG</sequence>
<keyword evidence="2 4" id="KW-0694">RNA-binding</keyword>
<dbReference type="SMART" id="SM00360">
    <property type="entry name" value="RRM"/>
    <property type="match status" value="2"/>
</dbReference>
<dbReference type="OrthoDB" id="431169at2759"/>
<gene>
    <name evidence="6" type="ORF">KP509_25G035600</name>
</gene>
<dbReference type="GO" id="GO:0003723">
    <property type="term" value="F:RNA binding"/>
    <property type="evidence" value="ECO:0007669"/>
    <property type="project" value="UniProtKB-UniRule"/>
</dbReference>
<evidence type="ECO:0000256" key="3">
    <source>
        <dbReference type="ARBA" id="ARBA00023242"/>
    </source>
</evidence>
<dbReference type="PROSITE" id="PS50102">
    <property type="entry name" value="RRM"/>
    <property type="match status" value="2"/>
</dbReference>
<dbReference type="PANTHER" id="PTHR10501">
    <property type="entry name" value="U1 SMALL NUCLEAR RIBONUCLEOPROTEIN A/U2 SMALL NUCLEAR RIBONUCLEOPROTEIN B"/>
    <property type="match status" value="1"/>
</dbReference>
<dbReference type="AlphaFoldDB" id="A0A8T2RPD8"/>
<evidence type="ECO:0000313" key="7">
    <source>
        <dbReference type="Proteomes" id="UP000825935"/>
    </source>
</evidence>
<dbReference type="FunFam" id="3.30.70.330:FF:000037">
    <property type="entry name" value="RNA-binding protein with multiple splicing 2"/>
    <property type="match status" value="1"/>
</dbReference>
<proteinExistence type="predicted"/>
<keyword evidence="7" id="KW-1185">Reference proteome</keyword>
<dbReference type="Pfam" id="PF00076">
    <property type="entry name" value="RRM_1"/>
    <property type="match status" value="2"/>
</dbReference>
<comment type="subcellular location">
    <subcellularLocation>
        <location evidence="1">Nucleus</location>
    </subcellularLocation>
</comment>
<dbReference type="InterPro" id="IPR012677">
    <property type="entry name" value="Nucleotide-bd_a/b_plait_sf"/>
</dbReference>
<dbReference type="EMBL" id="CM035430">
    <property type="protein sequence ID" value="KAH7298286.1"/>
    <property type="molecule type" value="Genomic_DNA"/>
</dbReference>
<dbReference type="Gene3D" id="3.30.70.330">
    <property type="match status" value="2"/>
</dbReference>
<feature type="domain" description="RRM" evidence="5">
    <location>
        <begin position="21"/>
        <end position="100"/>
    </location>
</feature>
<keyword evidence="3" id="KW-0539">Nucleus</keyword>
<evidence type="ECO:0000313" key="6">
    <source>
        <dbReference type="EMBL" id="KAH7298286.1"/>
    </source>
</evidence>
<evidence type="ECO:0000256" key="2">
    <source>
        <dbReference type="ARBA" id="ARBA00022884"/>
    </source>
</evidence>
<protein>
    <recommendedName>
        <fullName evidence="5">RRM domain-containing protein</fullName>
    </recommendedName>
</protein>
<evidence type="ECO:0000256" key="4">
    <source>
        <dbReference type="PROSITE-ProRule" id="PRU00176"/>
    </source>
</evidence>
<dbReference type="Proteomes" id="UP000825935">
    <property type="component" value="Chromosome 25"/>
</dbReference>
<evidence type="ECO:0000259" key="5">
    <source>
        <dbReference type="PROSITE" id="PS50102"/>
    </source>
</evidence>
<dbReference type="InterPro" id="IPR000504">
    <property type="entry name" value="RRM_dom"/>
</dbReference>
<evidence type="ECO:0000256" key="1">
    <source>
        <dbReference type="ARBA" id="ARBA00004123"/>
    </source>
</evidence>
<accession>A0A8T2RPD8</accession>